<evidence type="ECO:0000313" key="3">
    <source>
        <dbReference type="EMBL" id="MCS0596606.1"/>
    </source>
</evidence>
<dbReference type="RefSeq" id="WP_258827642.1">
    <property type="nucleotide sequence ID" value="NZ_JANUHA010000005.1"/>
</dbReference>
<sequence>MKFAKLLAFAGALTLSCAANAALLSASTGSNPVSNYSTAGSVSFDLDLQNFSSKSLTFTLEEDDLLGPLSFDALVRNLAGAALNRFTFSLQGIRFAAPGTVTPAFGSIERVDSGEFAAGISFAAPEYAEFQFGDVFGDAGAADWLLDTAGLRAGDTFTITATVPEPSSAALVLPMLCMAGLMAAARRRKKD</sequence>
<dbReference type="Proteomes" id="UP001206572">
    <property type="component" value="Unassembled WGS sequence"/>
</dbReference>
<evidence type="ECO:0000256" key="1">
    <source>
        <dbReference type="SAM" id="SignalP"/>
    </source>
</evidence>
<evidence type="ECO:0000259" key="2">
    <source>
        <dbReference type="Pfam" id="PF07589"/>
    </source>
</evidence>
<dbReference type="Pfam" id="PF07589">
    <property type="entry name" value="PEP-CTERM"/>
    <property type="match status" value="1"/>
</dbReference>
<feature type="signal peptide" evidence="1">
    <location>
        <begin position="1"/>
        <end position="21"/>
    </location>
</feature>
<protein>
    <submittedName>
        <fullName evidence="3">PEP-CTERM sorting domain-containing protein</fullName>
    </submittedName>
</protein>
<feature type="chain" id="PRO_5046587018" evidence="1">
    <location>
        <begin position="22"/>
        <end position="191"/>
    </location>
</feature>
<accession>A0ABT2AK58</accession>
<feature type="domain" description="Ice-binding protein C-terminal" evidence="2">
    <location>
        <begin position="162"/>
        <end position="188"/>
    </location>
</feature>
<keyword evidence="4" id="KW-1185">Reference proteome</keyword>
<name>A0ABT2AK58_9BURK</name>
<gene>
    <name evidence="3" type="ORF">NX780_09605</name>
</gene>
<proteinExistence type="predicted"/>
<comment type="caution">
    <text evidence="3">The sequence shown here is derived from an EMBL/GenBank/DDBJ whole genome shotgun (WGS) entry which is preliminary data.</text>
</comment>
<evidence type="ECO:0000313" key="4">
    <source>
        <dbReference type="Proteomes" id="UP001206572"/>
    </source>
</evidence>
<dbReference type="EMBL" id="JANUHA010000005">
    <property type="protein sequence ID" value="MCS0596606.1"/>
    <property type="molecule type" value="Genomic_DNA"/>
</dbReference>
<keyword evidence="1" id="KW-0732">Signal</keyword>
<dbReference type="PROSITE" id="PS51257">
    <property type="entry name" value="PROKAR_LIPOPROTEIN"/>
    <property type="match status" value="1"/>
</dbReference>
<dbReference type="InterPro" id="IPR013424">
    <property type="entry name" value="Ice-binding_C"/>
</dbReference>
<organism evidence="3 4">
    <name type="scientific">Massilia agri</name>
    <dbReference type="NCBI Taxonomy" id="1886785"/>
    <lineage>
        <taxon>Bacteria</taxon>
        <taxon>Pseudomonadati</taxon>
        <taxon>Pseudomonadota</taxon>
        <taxon>Betaproteobacteria</taxon>
        <taxon>Burkholderiales</taxon>
        <taxon>Oxalobacteraceae</taxon>
        <taxon>Telluria group</taxon>
        <taxon>Massilia</taxon>
    </lineage>
</organism>
<reference evidence="3 4" key="1">
    <citation type="submission" date="2022-08" db="EMBL/GenBank/DDBJ databases">
        <title>Reclassification of Massilia species as members of the genera Telluria, Duganella, Pseudoduganella, Mokoshia gen. nov. and Zemynaea gen. nov. using orthogonal and non-orthogonal genome-based approaches.</title>
        <authorList>
            <person name="Bowman J.P."/>
        </authorList>
    </citation>
    <scope>NUCLEOTIDE SEQUENCE [LARGE SCALE GENOMIC DNA]</scope>
    <source>
        <strain evidence="3 4">JCM 31661</strain>
    </source>
</reference>